<protein>
    <recommendedName>
        <fullName evidence="2 7">DNA repair protein RecO</fullName>
    </recommendedName>
    <alternativeName>
        <fullName evidence="6 7">Recombination protein O</fullName>
    </alternativeName>
</protein>
<gene>
    <name evidence="7 9" type="primary">recO</name>
    <name evidence="9" type="ORF">IAA83_04295</name>
</gene>
<evidence type="ECO:0000256" key="1">
    <source>
        <dbReference type="ARBA" id="ARBA00007452"/>
    </source>
</evidence>
<accession>A0A9D1F8R6</accession>
<keyword evidence="4 7" id="KW-0233">DNA recombination</keyword>
<evidence type="ECO:0000256" key="4">
    <source>
        <dbReference type="ARBA" id="ARBA00023172"/>
    </source>
</evidence>
<name>A0A9D1F8R6_9FIRM</name>
<dbReference type="GO" id="GO:0006310">
    <property type="term" value="P:DNA recombination"/>
    <property type="evidence" value="ECO:0007669"/>
    <property type="project" value="UniProtKB-UniRule"/>
</dbReference>
<dbReference type="HAMAP" id="MF_00201">
    <property type="entry name" value="RecO"/>
    <property type="match status" value="1"/>
</dbReference>
<evidence type="ECO:0000256" key="5">
    <source>
        <dbReference type="ARBA" id="ARBA00023204"/>
    </source>
</evidence>
<keyword evidence="3 7" id="KW-0227">DNA damage</keyword>
<reference evidence="9" key="2">
    <citation type="journal article" date="2021" name="PeerJ">
        <title>Extensive microbial diversity within the chicken gut microbiome revealed by metagenomics and culture.</title>
        <authorList>
            <person name="Gilroy R."/>
            <person name="Ravi A."/>
            <person name="Getino M."/>
            <person name="Pursley I."/>
            <person name="Horton D.L."/>
            <person name="Alikhan N.F."/>
            <person name="Baker D."/>
            <person name="Gharbi K."/>
            <person name="Hall N."/>
            <person name="Watson M."/>
            <person name="Adriaenssens E.M."/>
            <person name="Foster-Nyarko E."/>
            <person name="Jarju S."/>
            <person name="Secka A."/>
            <person name="Antonio M."/>
            <person name="Oren A."/>
            <person name="Chaudhuri R.R."/>
            <person name="La Ragione R."/>
            <person name="Hildebrand F."/>
            <person name="Pallen M.J."/>
        </authorList>
    </citation>
    <scope>NUCLEOTIDE SEQUENCE</scope>
    <source>
        <strain evidence="9">ChiBcec16-1751</strain>
    </source>
</reference>
<dbReference type="Gene3D" id="2.40.50.140">
    <property type="entry name" value="Nucleic acid-binding proteins"/>
    <property type="match status" value="1"/>
</dbReference>
<evidence type="ECO:0000256" key="3">
    <source>
        <dbReference type="ARBA" id="ARBA00022763"/>
    </source>
</evidence>
<dbReference type="Proteomes" id="UP000886741">
    <property type="component" value="Unassembled WGS sequence"/>
</dbReference>
<comment type="function">
    <text evidence="7">Involved in DNA repair and RecF pathway recombination.</text>
</comment>
<dbReference type="InterPro" id="IPR042242">
    <property type="entry name" value="RecO_C"/>
</dbReference>
<dbReference type="InterPro" id="IPR003717">
    <property type="entry name" value="RecO"/>
</dbReference>
<proteinExistence type="inferred from homology"/>
<evidence type="ECO:0000256" key="2">
    <source>
        <dbReference type="ARBA" id="ARBA00021310"/>
    </source>
</evidence>
<dbReference type="NCBIfam" id="TIGR00613">
    <property type="entry name" value="reco"/>
    <property type="match status" value="1"/>
</dbReference>
<dbReference type="AlphaFoldDB" id="A0A9D1F8R6"/>
<dbReference type="Gene3D" id="1.20.1440.120">
    <property type="entry name" value="Recombination protein O, C-terminal domain"/>
    <property type="match status" value="1"/>
</dbReference>
<dbReference type="PANTHER" id="PTHR33991:SF1">
    <property type="entry name" value="DNA REPAIR PROTEIN RECO"/>
    <property type="match status" value="1"/>
</dbReference>
<dbReference type="GO" id="GO:0006302">
    <property type="term" value="P:double-strand break repair"/>
    <property type="evidence" value="ECO:0007669"/>
    <property type="project" value="TreeGrafter"/>
</dbReference>
<evidence type="ECO:0000313" key="10">
    <source>
        <dbReference type="Proteomes" id="UP000886741"/>
    </source>
</evidence>
<dbReference type="InterPro" id="IPR022572">
    <property type="entry name" value="DNA_rep/recomb_RecO_N"/>
</dbReference>
<comment type="similarity">
    <text evidence="1 7">Belongs to the RecO family.</text>
</comment>
<dbReference type="GO" id="GO:0043590">
    <property type="term" value="C:bacterial nucleoid"/>
    <property type="evidence" value="ECO:0007669"/>
    <property type="project" value="TreeGrafter"/>
</dbReference>
<feature type="domain" description="DNA replication/recombination mediator RecO N-terminal" evidence="8">
    <location>
        <begin position="1"/>
        <end position="77"/>
    </location>
</feature>
<dbReference type="PANTHER" id="PTHR33991">
    <property type="entry name" value="DNA REPAIR PROTEIN RECO"/>
    <property type="match status" value="1"/>
</dbReference>
<evidence type="ECO:0000256" key="7">
    <source>
        <dbReference type="HAMAP-Rule" id="MF_00201"/>
    </source>
</evidence>
<dbReference type="InterPro" id="IPR037278">
    <property type="entry name" value="ARFGAP/RecO"/>
</dbReference>
<reference evidence="9" key="1">
    <citation type="submission" date="2020-10" db="EMBL/GenBank/DDBJ databases">
        <authorList>
            <person name="Gilroy R."/>
        </authorList>
    </citation>
    <scope>NUCLEOTIDE SEQUENCE</scope>
    <source>
        <strain evidence="9">ChiBcec16-1751</strain>
    </source>
</reference>
<sequence length="245" mass="27257">MYWKTEGVVLRETDYKEHDRLLTVLTRDHGPVTMKARGVRGRRSTLKAACQLLAYSEFTVSEQRGYLTITEAVTKEQFPALRQDIELLSLASYFAQVSETIAQEDCPNPELLSLLLNCLYALGPLHKPQPVVKAVFELRAICLAGYLPELSGCFVCGNPMPDRFDLVHGVLQCSGCGPGQGTLVPLSAAARTALRYITACGPKQIFSFTVDDVTAEELSQLSEAYLMTQLERGFHTLDFYKSLKR</sequence>
<evidence type="ECO:0000259" key="8">
    <source>
        <dbReference type="Pfam" id="PF11967"/>
    </source>
</evidence>
<evidence type="ECO:0000256" key="6">
    <source>
        <dbReference type="ARBA" id="ARBA00033409"/>
    </source>
</evidence>
<organism evidence="9 10">
    <name type="scientific">Candidatus Avoscillospira avistercoris</name>
    <dbReference type="NCBI Taxonomy" id="2840707"/>
    <lineage>
        <taxon>Bacteria</taxon>
        <taxon>Bacillati</taxon>
        <taxon>Bacillota</taxon>
        <taxon>Clostridia</taxon>
        <taxon>Eubacteriales</taxon>
        <taxon>Oscillospiraceae</taxon>
        <taxon>Oscillospiraceae incertae sedis</taxon>
        <taxon>Candidatus Avoscillospira</taxon>
    </lineage>
</organism>
<keyword evidence="5 7" id="KW-0234">DNA repair</keyword>
<dbReference type="EMBL" id="DVJJ01000067">
    <property type="protein sequence ID" value="HIS64577.1"/>
    <property type="molecule type" value="Genomic_DNA"/>
</dbReference>
<dbReference type="Pfam" id="PF02565">
    <property type="entry name" value="RecO_C"/>
    <property type="match status" value="1"/>
</dbReference>
<dbReference type="SUPFAM" id="SSF50249">
    <property type="entry name" value="Nucleic acid-binding proteins"/>
    <property type="match status" value="1"/>
</dbReference>
<dbReference type="SUPFAM" id="SSF57863">
    <property type="entry name" value="ArfGap/RecO-like zinc finger"/>
    <property type="match status" value="1"/>
</dbReference>
<comment type="caution">
    <text evidence="9">The sequence shown here is derived from an EMBL/GenBank/DDBJ whole genome shotgun (WGS) entry which is preliminary data.</text>
</comment>
<dbReference type="InterPro" id="IPR012340">
    <property type="entry name" value="NA-bd_OB-fold"/>
</dbReference>
<dbReference type="Gene3D" id="6.20.220.20">
    <property type="entry name" value="Recombination protein O, zinc-binding domain"/>
    <property type="match status" value="1"/>
</dbReference>
<dbReference type="Pfam" id="PF11967">
    <property type="entry name" value="RecO_N"/>
    <property type="match status" value="1"/>
</dbReference>
<evidence type="ECO:0000313" key="9">
    <source>
        <dbReference type="EMBL" id="HIS64577.1"/>
    </source>
</evidence>